<dbReference type="Pfam" id="PF00908">
    <property type="entry name" value="dTDP_sugar_isom"/>
    <property type="match status" value="1"/>
</dbReference>
<accession>A0A9W6INA9</accession>
<dbReference type="EMBL" id="BSFE01000005">
    <property type="protein sequence ID" value="GLK52669.1"/>
    <property type="molecule type" value="Genomic_DNA"/>
</dbReference>
<evidence type="ECO:0000256" key="3">
    <source>
        <dbReference type="ARBA" id="ARBA00012098"/>
    </source>
</evidence>
<keyword evidence="9" id="KW-1185">Reference proteome</keyword>
<evidence type="ECO:0000256" key="6">
    <source>
        <dbReference type="PIRSR" id="PIRSR600888-3"/>
    </source>
</evidence>
<protein>
    <recommendedName>
        <fullName evidence="4 7">dTDP-4-dehydrorhamnose 3,5-epimerase</fullName>
        <ecNumber evidence="3 7">5.1.3.13</ecNumber>
    </recommendedName>
    <alternativeName>
        <fullName evidence="7">Thymidine diphospho-4-keto-rhamnose 3,5-epimerase</fullName>
    </alternativeName>
</protein>
<dbReference type="Proteomes" id="UP001143486">
    <property type="component" value="Unassembled WGS sequence"/>
</dbReference>
<sequence>MQIERFAIDGPLLFTPPRFGDDRGWFCEHWNARRLADEAGLDVRFVQDNLSFTARPGTLRGLHYQAPPMAQGKLVSVITGAVTDIIVDIREGSATYGQHLAVELSRETGVQLWVPPGFLHGFVTRTPDVHMLYKVTGYYSAEHDGSIAWDDPDLGIDWGVQDPVLSGKDAQAPRLAEHQARNGRIFPQGWEQT</sequence>
<evidence type="ECO:0000256" key="5">
    <source>
        <dbReference type="PIRSR" id="PIRSR600888-1"/>
    </source>
</evidence>
<comment type="function">
    <text evidence="2 7">Catalyzes the epimerization of the C3' and C5'positions of dTDP-6-deoxy-D-xylo-4-hexulose, forming dTDP-6-deoxy-L-lyxo-4-hexulose.</text>
</comment>
<keyword evidence="7" id="KW-0413">Isomerase</keyword>
<dbReference type="InterPro" id="IPR014710">
    <property type="entry name" value="RmlC-like_jellyroll"/>
</dbReference>
<comment type="similarity">
    <text evidence="7">Belongs to the dTDP-4-dehydrorhamnose 3,5-epimerase family.</text>
</comment>
<dbReference type="PANTHER" id="PTHR21047:SF2">
    <property type="entry name" value="THYMIDINE DIPHOSPHO-4-KETO-RHAMNOSE 3,5-EPIMERASE"/>
    <property type="match status" value="1"/>
</dbReference>
<dbReference type="RefSeq" id="WP_271187031.1">
    <property type="nucleotide sequence ID" value="NZ_BSFE01000005.1"/>
</dbReference>
<dbReference type="EC" id="5.1.3.13" evidence="3 7"/>
<feature type="active site" description="Proton acceptor" evidence="5">
    <location>
        <position position="63"/>
    </location>
</feature>
<dbReference type="GO" id="GO:0005829">
    <property type="term" value="C:cytosol"/>
    <property type="evidence" value="ECO:0007669"/>
    <property type="project" value="TreeGrafter"/>
</dbReference>
<reference evidence="8" key="1">
    <citation type="journal article" date="2014" name="Int. J. Syst. Evol. Microbiol.">
        <title>Complete genome sequence of Corynebacterium casei LMG S-19264T (=DSM 44701T), isolated from a smear-ripened cheese.</title>
        <authorList>
            <consortium name="US DOE Joint Genome Institute (JGI-PGF)"/>
            <person name="Walter F."/>
            <person name="Albersmeier A."/>
            <person name="Kalinowski J."/>
            <person name="Ruckert C."/>
        </authorList>
    </citation>
    <scope>NUCLEOTIDE SEQUENCE</scope>
    <source>
        <strain evidence="8">VKM B-1513</strain>
    </source>
</reference>
<comment type="caution">
    <text evidence="8">The sequence shown here is derived from an EMBL/GenBank/DDBJ whole genome shotgun (WGS) entry which is preliminary data.</text>
</comment>
<dbReference type="SUPFAM" id="SSF51182">
    <property type="entry name" value="RmlC-like cupins"/>
    <property type="match status" value="1"/>
</dbReference>
<evidence type="ECO:0000313" key="8">
    <source>
        <dbReference type="EMBL" id="GLK52669.1"/>
    </source>
</evidence>
<dbReference type="Gene3D" id="2.60.120.10">
    <property type="entry name" value="Jelly Rolls"/>
    <property type="match status" value="1"/>
</dbReference>
<dbReference type="InterPro" id="IPR000888">
    <property type="entry name" value="RmlC-like"/>
</dbReference>
<dbReference type="GO" id="GO:0008830">
    <property type="term" value="F:dTDP-4-dehydrorhamnose 3,5-epimerase activity"/>
    <property type="evidence" value="ECO:0007669"/>
    <property type="project" value="UniProtKB-UniRule"/>
</dbReference>
<dbReference type="NCBIfam" id="TIGR01221">
    <property type="entry name" value="rmlC"/>
    <property type="match status" value="1"/>
</dbReference>
<gene>
    <name evidence="8" type="primary">rfbC</name>
    <name evidence="8" type="ORF">GCM10017621_21770</name>
</gene>
<comment type="subunit">
    <text evidence="7">Homodimer.</text>
</comment>
<name>A0A9W6INA9_9PROT</name>
<dbReference type="InterPro" id="IPR011051">
    <property type="entry name" value="RmlC_Cupin_sf"/>
</dbReference>
<proteinExistence type="inferred from homology"/>
<dbReference type="AlphaFoldDB" id="A0A9W6INA9"/>
<evidence type="ECO:0000256" key="7">
    <source>
        <dbReference type="RuleBase" id="RU364069"/>
    </source>
</evidence>
<dbReference type="GO" id="GO:0000271">
    <property type="term" value="P:polysaccharide biosynthetic process"/>
    <property type="evidence" value="ECO:0007669"/>
    <property type="project" value="TreeGrafter"/>
</dbReference>
<dbReference type="PANTHER" id="PTHR21047">
    <property type="entry name" value="DTDP-6-DEOXY-D-GLUCOSE-3,5 EPIMERASE"/>
    <property type="match status" value="1"/>
</dbReference>
<dbReference type="GO" id="GO:0019305">
    <property type="term" value="P:dTDP-rhamnose biosynthetic process"/>
    <property type="evidence" value="ECO:0007669"/>
    <property type="project" value="UniProtKB-UniRule"/>
</dbReference>
<feature type="site" description="Participates in a stacking interaction with the thymidine ring of dTDP-4-oxo-6-deoxyglucose" evidence="6">
    <location>
        <position position="139"/>
    </location>
</feature>
<evidence type="ECO:0000256" key="2">
    <source>
        <dbReference type="ARBA" id="ARBA00001997"/>
    </source>
</evidence>
<reference evidence="8" key="2">
    <citation type="submission" date="2023-01" db="EMBL/GenBank/DDBJ databases">
        <authorList>
            <person name="Sun Q."/>
            <person name="Evtushenko L."/>
        </authorList>
    </citation>
    <scope>NUCLEOTIDE SEQUENCE</scope>
    <source>
        <strain evidence="8">VKM B-1513</strain>
    </source>
</reference>
<evidence type="ECO:0000256" key="1">
    <source>
        <dbReference type="ARBA" id="ARBA00001298"/>
    </source>
</evidence>
<dbReference type="CDD" id="cd00438">
    <property type="entry name" value="cupin_RmlC"/>
    <property type="match status" value="1"/>
</dbReference>
<organism evidence="8 9">
    <name type="scientific">Maricaulis virginensis</name>
    <dbReference type="NCBI Taxonomy" id="144022"/>
    <lineage>
        <taxon>Bacteria</taxon>
        <taxon>Pseudomonadati</taxon>
        <taxon>Pseudomonadota</taxon>
        <taxon>Alphaproteobacteria</taxon>
        <taxon>Maricaulales</taxon>
        <taxon>Maricaulaceae</taxon>
        <taxon>Maricaulis</taxon>
    </lineage>
</organism>
<comment type="catalytic activity">
    <reaction evidence="1 7">
        <text>dTDP-4-dehydro-6-deoxy-alpha-D-glucose = dTDP-4-dehydro-beta-L-rhamnose</text>
        <dbReference type="Rhea" id="RHEA:16969"/>
        <dbReference type="ChEBI" id="CHEBI:57649"/>
        <dbReference type="ChEBI" id="CHEBI:62830"/>
        <dbReference type="EC" id="5.1.3.13"/>
    </reaction>
</comment>
<evidence type="ECO:0000313" key="9">
    <source>
        <dbReference type="Proteomes" id="UP001143486"/>
    </source>
</evidence>
<evidence type="ECO:0000256" key="4">
    <source>
        <dbReference type="ARBA" id="ARBA00019595"/>
    </source>
</evidence>
<comment type="pathway">
    <text evidence="7">Carbohydrate biosynthesis; dTDP-L-rhamnose biosynthesis.</text>
</comment>
<feature type="active site" description="Proton donor" evidence="5">
    <location>
        <position position="133"/>
    </location>
</feature>